<dbReference type="Pfam" id="PF00069">
    <property type="entry name" value="Pkinase"/>
    <property type="match status" value="1"/>
</dbReference>
<evidence type="ECO:0000313" key="7">
    <source>
        <dbReference type="EMBL" id="KAK8891295.1"/>
    </source>
</evidence>
<keyword evidence="8" id="KW-1185">Reference proteome</keyword>
<feature type="compositionally biased region" description="Basic residues" evidence="5">
    <location>
        <begin position="378"/>
        <end position="388"/>
    </location>
</feature>
<dbReference type="PANTHER" id="PTHR24348:SF68">
    <property type="entry name" value="SERINE_THREONINE-PROTEIN KINASE ATG1C"/>
    <property type="match status" value="1"/>
</dbReference>
<keyword evidence="4" id="KW-0418">Kinase</keyword>
<dbReference type="InterPro" id="IPR017441">
    <property type="entry name" value="Protein_kinase_ATP_BS"/>
</dbReference>
<evidence type="ECO:0000256" key="3">
    <source>
        <dbReference type="PROSITE-ProRule" id="PRU10141"/>
    </source>
</evidence>
<dbReference type="PROSITE" id="PS00107">
    <property type="entry name" value="PROTEIN_KINASE_ATP"/>
    <property type="match status" value="1"/>
</dbReference>
<keyword evidence="4" id="KW-0723">Serine/threonine-protein kinase</keyword>
<accession>A0ABR2KJI3</accession>
<dbReference type="PROSITE" id="PS50011">
    <property type="entry name" value="PROTEIN_KINASE_DOM"/>
    <property type="match status" value="1"/>
</dbReference>
<dbReference type="InterPro" id="IPR008271">
    <property type="entry name" value="Ser/Thr_kinase_AS"/>
</dbReference>
<dbReference type="PROSITE" id="PS00108">
    <property type="entry name" value="PROTEIN_KINASE_ST"/>
    <property type="match status" value="1"/>
</dbReference>
<dbReference type="EMBL" id="JAPFFF010000004">
    <property type="protein sequence ID" value="KAK8891295.1"/>
    <property type="molecule type" value="Genomic_DNA"/>
</dbReference>
<dbReference type="SUPFAM" id="SSF56112">
    <property type="entry name" value="Protein kinase-like (PK-like)"/>
    <property type="match status" value="1"/>
</dbReference>
<evidence type="ECO:0000256" key="2">
    <source>
        <dbReference type="ARBA" id="ARBA00022840"/>
    </source>
</evidence>
<reference evidence="7 8" key="1">
    <citation type="submission" date="2024-04" db="EMBL/GenBank/DDBJ databases">
        <title>Tritrichomonas musculus Genome.</title>
        <authorList>
            <person name="Alves-Ferreira E."/>
            <person name="Grigg M."/>
            <person name="Lorenzi H."/>
            <person name="Galac M."/>
        </authorList>
    </citation>
    <scope>NUCLEOTIDE SEQUENCE [LARGE SCALE GENOMIC DNA]</scope>
    <source>
        <strain evidence="7 8">EAF2021</strain>
    </source>
</reference>
<dbReference type="Proteomes" id="UP001470230">
    <property type="component" value="Unassembled WGS sequence"/>
</dbReference>
<organism evidence="7 8">
    <name type="scientific">Tritrichomonas musculus</name>
    <dbReference type="NCBI Taxonomy" id="1915356"/>
    <lineage>
        <taxon>Eukaryota</taxon>
        <taxon>Metamonada</taxon>
        <taxon>Parabasalia</taxon>
        <taxon>Tritrichomonadida</taxon>
        <taxon>Tritrichomonadidae</taxon>
        <taxon>Tritrichomonas</taxon>
    </lineage>
</organism>
<comment type="caution">
    <text evidence="7">The sequence shown here is derived from an EMBL/GenBank/DDBJ whole genome shotgun (WGS) entry which is preliminary data.</text>
</comment>
<dbReference type="InterPro" id="IPR045269">
    <property type="entry name" value="Atg1-like"/>
</dbReference>
<feature type="region of interest" description="Disordered" evidence="5">
    <location>
        <begin position="352"/>
        <end position="401"/>
    </location>
</feature>
<gene>
    <name evidence="7" type="ORF">M9Y10_028503</name>
</gene>
<name>A0ABR2KJI3_9EUKA</name>
<dbReference type="InterPro" id="IPR000719">
    <property type="entry name" value="Prot_kinase_dom"/>
</dbReference>
<dbReference type="SMART" id="SM00220">
    <property type="entry name" value="S_TKc"/>
    <property type="match status" value="1"/>
</dbReference>
<feature type="binding site" evidence="3">
    <location>
        <position position="38"/>
    </location>
    <ligand>
        <name>ATP</name>
        <dbReference type="ChEBI" id="CHEBI:30616"/>
    </ligand>
</feature>
<proteinExistence type="inferred from homology"/>
<keyword evidence="4" id="KW-0808">Transferase</keyword>
<evidence type="ECO:0000256" key="4">
    <source>
        <dbReference type="RuleBase" id="RU000304"/>
    </source>
</evidence>
<evidence type="ECO:0000313" key="8">
    <source>
        <dbReference type="Proteomes" id="UP001470230"/>
    </source>
</evidence>
<protein>
    <recommendedName>
        <fullName evidence="6">Protein kinase domain-containing protein</fullName>
    </recommendedName>
</protein>
<keyword evidence="1 3" id="KW-0547">Nucleotide-binding</keyword>
<evidence type="ECO:0000256" key="1">
    <source>
        <dbReference type="ARBA" id="ARBA00022741"/>
    </source>
</evidence>
<dbReference type="Gene3D" id="1.10.510.10">
    <property type="entry name" value="Transferase(Phosphotransferase) domain 1"/>
    <property type="match status" value="1"/>
</dbReference>
<comment type="similarity">
    <text evidence="4">Belongs to the protein kinase superfamily.</text>
</comment>
<keyword evidence="2 3" id="KW-0067">ATP-binding</keyword>
<feature type="domain" description="Protein kinase" evidence="6">
    <location>
        <begin position="9"/>
        <end position="265"/>
    </location>
</feature>
<dbReference type="InterPro" id="IPR011009">
    <property type="entry name" value="Kinase-like_dom_sf"/>
</dbReference>
<evidence type="ECO:0000259" key="6">
    <source>
        <dbReference type="PROSITE" id="PS50011"/>
    </source>
</evidence>
<evidence type="ECO:0000256" key="5">
    <source>
        <dbReference type="SAM" id="MobiDB-lite"/>
    </source>
</evidence>
<dbReference type="PANTHER" id="PTHR24348">
    <property type="entry name" value="SERINE/THREONINE-PROTEIN KINASE UNC-51-RELATED"/>
    <property type="match status" value="1"/>
</dbReference>
<sequence length="401" mass="45266">MQDTPLSQYEIHSRIGSGAFSQVYNGIHISTQSKVAIKIIDFEKLETDDRIGAIREVAALLQIDHPSVVSLYNFTFNEDKLYLFLEHLSNGTLLDKANRMHGIPEDQARKYFQEMISSLYYLHHTRGIVHRDLKLQNMMLTRDDHIKLIDFGFCNSTIKSNIFHTFVGTPGFTAPEIIDSNGQGYTESCDIFSLGSCLYSMVAGKRPFDLQNKNKQLLIDQIDALNLNDDKKPFSPELQELLRGMLCSNPAQRMTLEQIFASNWVQISSIPSSGLQSPVDLRRFTTKESLQLVSRKNILKPNDVAIAALKKFGCYSVDKVVTELRRGRITDGTSAYLMMMNTLPPEELCKELFPSQEPSSPPTTKKMSPHVKIPLSASKKHCSHHKRKSDSNIKSSKIPPA</sequence>